<dbReference type="Pfam" id="PF07715">
    <property type="entry name" value="Plug"/>
    <property type="match status" value="1"/>
</dbReference>
<dbReference type="PROSITE" id="PS52016">
    <property type="entry name" value="TONB_DEPENDENT_REC_3"/>
    <property type="match status" value="1"/>
</dbReference>
<evidence type="ECO:0000256" key="2">
    <source>
        <dbReference type="ARBA" id="ARBA00022448"/>
    </source>
</evidence>
<dbReference type="InterPro" id="IPR023996">
    <property type="entry name" value="TonB-dep_OMP_SusC/RagA"/>
</dbReference>
<feature type="domain" description="TonB-dependent receptor plug" evidence="10">
    <location>
        <begin position="117"/>
        <end position="240"/>
    </location>
</feature>
<keyword evidence="3 8" id="KW-1134">Transmembrane beta strand</keyword>
<evidence type="ECO:0000313" key="12">
    <source>
        <dbReference type="Proteomes" id="UP001501333"/>
    </source>
</evidence>
<evidence type="ECO:0000313" key="11">
    <source>
        <dbReference type="EMBL" id="GAA4120910.1"/>
    </source>
</evidence>
<dbReference type="PANTHER" id="PTHR30069">
    <property type="entry name" value="TONB-DEPENDENT OUTER MEMBRANE RECEPTOR"/>
    <property type="match status" value="1"/>
</dbReference>
<dbReference type="InterPro" id="IPR039426">
    <property type="entry name" value="TonB-dep_rcpt-like"/>
</dbReference>
<feature type="signal peptide" evidence="9">
    <location>
        <begin position="1"/>
        <end position="22"/>
    </location>
</feature>
<dbReference type="RefSeq" id="WP_229354823.1">
    <property type="nucleotide sequence ID" value="NZ_BAABAO010000001.1"/>
</dbReference>
<protein>
    <submittedName>
        <fullName evidence="11">SusC/RagA family TonB-linked outer membrane protein</fullName>
    </submittedName>
</protein>
<accession>A0ABP7XKD6</accession>
<dbReference type="NCBIfam" id="TIGR04056">
    <property type="entry name" value="OMP_RagA_SusC"/>
    <property type="match status" value="1"/>
</dbReference>
<feature type="chain" id="PRO_5047479362" evidence="9">
    <location>
        <begin position="23"/>
        <end position="1063"/>
    </location>
</feature>
<evidence type="ECO:0000256" key="6">
    <source>
        <dbReference type="ARBA" id="ARBA00023136"/>
    </source>
</evidence>
<keyword evidence="5 9" id="KW-0732">Signal</keyword>
<comment type="subcellular location">
    <subcellularLocation>
        <location evidence="1 8">Cell outer membrane</location>
        <topology evidence="1 8">Multi-pass membrane protein</topology>
    </subcellularLocation>
</comment>
<dbReference type="InterPro" id="IPR037066">
    <property type="entry name" value="Plug_dom_sf"/>
</dbReference>
<dbReference type="Pfam" id="PF13715">
    <property type="entry name" value="CarbopepD_reg_2"/>
    <property type="match status" value="1"/>
</dbReference>
<keyword evidence="12" id="KW-1185">Reference proteome</keyword>
<dbReference type="InterPro" id="IPR008969">
    <property type="entry name" value="CarboxyPept-like_regulatory"/>
</dbReference>
<name>A0ABP7XKD6_9FLAO</name>
<gene>
    <name evidence="11" type="ORF">GCM10022250_02100</name>
</gene>
<dbReference type="SUPFAM" id="SSF56935">
    <property type="entry name" value="Porins"/>
    <property type="match status" value="1"/>
</dbReference>
<proteinExistence type="inferred from homology"/>
<evidence type="ECO:0000256" key="4">
    <source>
        <dbReference type="ARBA" id="ARBA00022692"/>
    </source>
</evidence>
<evidence type="ECO:0000256" key="1">
    <source>
        <dbReference type="ARBA" id="ARBA00004571"/>
    </source>
</evidence>
<comment type="caution">
    <text evidence="11">The sequence shown here is derived from an EMBL/GenBank/DDBJ whole genome shotgun (WGS) entry which is preliminary data.</text>
</comment>
<evidence type="ECO:0000256" key="3">
    <source>
        <dbReference type="ARBA" id="ARBA00022452"/>
    </source>
</evidence>
<keyword evidence="2 8" id="KW-0813">Transport</keyword>
<evidence type="ECO:0000259" key="10">
    <source>
        <dbReference type="Pfam" id="PF07715"/>
    </source>
</evidence>
<dbReference type="SUPFAM" id="SSF49464">
    <property type="entry name" value="Carboxypeptidase regulatory domain-like"/>
    <property type="match status" value="1"/>
</dbReference>
<dbReference type="Proteomes" id="UP001501333">
    <property type="component" value="Unassembled WGS sequence"/>
</dbReference>
<dbReference type="EMBL" id="BAABAO010000001">
    <property type="protein sequence ID" value="GAA4120910.1"/>
    <property type="molecule type" value="Genomic_DNA"/>
</dbReference>
<keyword evidence="4 8" id="KW-0812">Transmembrane</keyword>
<dbReference type="InterPro" id="IPR012910">
    <property type="entry name" value="Plug_dom"/>
</dbReference>
<comment type="similarity">
    <text evidence="8">Belongs to the TonB-dependent receptor family.</text>
</comment>
<evidence type="ECO:0000256" key="9">
    <source>
        <dbReference type="SAM" id="SignalP"/>
    </source>
</evidence>
<evidence type="ECO:0000256" key="8">
    <source>
        <dbReference type="PROSITE-ProRule" id="PRU01360"/>
    </source>
</evidence>
<evidence type="ECO:0000256" key="5">
    <source>
        <dbReference type="ARBA" id="ARBA00022729"/>
    </source>
</evidence>
<dbReference type="InterPro" id="IPR036942">
    <property type="entry name" value="Beta-barrel_TonB_sf"/>
</dbReference>
<reference evidence="12" key="1">
    <citation type="journal article" date="2019" name="Int. J. Syst. Evol. Microbiol.">
        <title>The Global Catalogue of Microorganisms (GCM) 10K type strain sequencing project: providing services to taxonomists for standard genome sequencing and annotation.</title>
        <authorList>
            <consortium name="The Broad Institute Genomics Platform"/>
            <consortium name="The Broad Institute Genome Sequencing Center for Infectious Disease"/>
            <person name="Wu L."/>
            <person name="Ma J."/>
        </authorList>
    </citation>
    <scope>NUCLEOTIDE SEQUENCE [LARGE SCALE GENOMIC DNA]</scope>
    <source>
        <strain evidence="12">JCM 17386</strain>
    </source>
</reference>
<sequence>MKKKIKGFAILVFLFTVQLFFAQEKTISGIVSDASGPIPGVNVMLKGTKSGVQSDLNGKYSIKAKTGDVLTFSYMGMKDLNLTVSSVSVLNARMEEQGEELKEIVVVTALGVKKSTRAIGYATQEVKAADITRGNNNNLSGALQGKLAGVQITPSSGAPGASSQIVIRGARSFTGNNSPLYVIDGMPVASQPDFSTGNGVTGSDIANRAVDIDPNEIESINILKGQAASALYGLRASNGVIVITTKSGKNSGQKGKPIITFNTSTSFETISKKPNTQNEYAQGSNGIFNPNASTNWGPKISELPNDPVYGGNVTNALNGGVLKPGKYYVPQRAKAGLDPWVAPRAYNNIRDFFNTGITINNSLNISQATEKTNYSFGIGTSKQDGIIPGTGMNRYTAKAVVDTKLNNEWKTGFSFNYIQTKINKSTSANDGAIVGVFAAPRSYDLKGIGYSNPANPYDQIYYRPSVFNNPYWASENNEFSEKTNRAFGNTYIQYSPVISSDGNQKLTVKYQVGVDSWTTNYRNIFEFGNKLDLSGQSSSANLFGTTNDVINSLFTVNYNLNITKDFNLNVLVGNEYNHQNTKEYDEIGTAFNFGGWPTIANARTITSEEYRRQIRTVGFFSNIELSFKNMLFLSGTIRKDIASNMPRGNRDFIYPSASLGFVVTELESLKENSFLSYAKLRGSIAQVGQAGNYIGNYYTGPSYSGGFWSGQPIQYPLGGISSYIPNNVQYDPNLKPQNTKSYEIGVDLKFFNNRVGIDYTFSKQNSTNQIFSVPLAGSTGASSIVTNGGKMRNDVHELTLMLNPVRTKDFNWTLNANFSKIDSYVEALANGVDNIFLGGFVTPQLRASVGDRFPVIYGTGYARDAQNNIIVNAQGLPVADGELKVLGEVAPKFTLGGSTQFTYKRISLGAVVDWKNGGKIYSGSNNLMNYYGVDARTADRTSEFVFPGVKEDGTPNDIVRGGVSDPNAQQQLQAALNGIAESAVFDASFVKLREVTLGYQFPKLLNNSVDLRTSVFARNILLWSKMPNLDPEATQGNNNFSGGFEQWSMPQTKSIGFGMNFTF</sequence>
<dbReference type="Gene3D" id="2.60.40.1120">
    <property type="entry name" value="Carboxypeptidase-like, regulatory domain"/>
    <property type="match status" value="1"/>
</dbReference>
<organism evidence="11 12">
    <name type="scientific">Flavobacterium chungbukense</name>
    <dbReference type="NCBI Taxonomy" id="877464"/>
    <lineage>
        <taxon>Bacteria</taxon>
        <taxon>Pseudomonadati</taxon>
        <taxon>Bacteroidota</taxon>
        <taxon>Flavobacteriia</taxon>
        <taxon>Flavobacteriales</taxon>
        <taxon>Flavobacteriaceae</taxon>
        <taxon>Flavobacterium</taxon>
    </lineage>
</organism>
<dbReference type="NCBIfam" id="TIGR04057">
    <property type="entry name" value="SusC_RagA_signa"/>
    <property type="match status" value="1"/>
</dbReference>
<keyword evidence="6 8" id="KW-0472">Membrane</keyword>
<dbReference type="PANTHER" id="PTHR30069:SF29">
    <property type="entry name" value="HEMOGLOBIN AND HEMOGLOBIN-HAPTOGLOBIN-BINDING PROTEIN 1-RELATED"/>
    <property type="match status" value="1"/>
</dbReference>
<dbReference type="Gene3D" id="2.40.170.20">
    <property type="entry name" value="TonB-dependent receptor, beta-barrel domain"/>
    <property type="match status" value="1"/>
</dbReference>
<dbReference type="Gene3D" id="2.170.130.10">
    <property type="entry name" value="TonB-dependent receptor, plug domain"/>
    <property type="match status" value="1"/>
</dbReference>
<dbReference type="InterPro" id="IPR023997">
    <property type="entry name" value="TonB-dep_OMP_SusC/RagA_CS"/>
</dbReference>
<keyword evidence="7 8" id="KW-0998">Cell outer membrane</keyword>
<evidence type="ECO:0000256" key="7">
    <source>
        <dbReference type="ARBA" id="ARBA00023237"/>
    </source>
</evidence>